<name>A0ABR9EMA3_PSEVC</name>
<accession>A0ABR9EMA3</accession>
<reference evidence="1 2" key="1">
    <citation type="submission" date="2015-06" db="EMBL/GenBank/DDBJ databases">
        <title>Genome sequence of Pseudoalteromonas carrageenovora.</title>
        <authorList>
            <person name="Xie B.-B."/>
            <person name="Rong J.-C."/>
            <person name="Qin Q.-L."/>
            <person name="Zhang Y.-Z."/>
        </authorList>
    </citation>
    <scope>NUCLEOTIDE SEQUENCE [LARGE SCALE GENOMIC DNA]</scope>
    <source>
        <strain evidence="1 2">IAM 12662</strain>
    </source>
</reference>
<gene>
    <name evidence="1" type="ORF">PCARR_a3327</name>
</gene>
<evidence type="ECO:0000313" key="1">
    <source>
        <dbReference type="EMBL" id="MBE0381543.1"/>
    </source>
</evidence>
<sequence length="69" mass="7932">MYFKISLNYTNINTNLIIKKRAKIGGVSHKRRVKYECKKVYSLDNFMSALVLLKGGLLKQKCTLKSAHL</sequence>
<protein>
    <submittedName>
        <fullName evidence="1">Uncharacterized protein</fullName>
    </submittedName>
</protein>
<proteinExistence type="predicted"/>
<dbReference type="EMBL" id="AQGW01000015">
    <property type="protein sequence ID" value="MBE0381543.1"/>
    <property type="molecule type" value="Genomic_DNA"/>
</dbReference>
<dbReference type="Proteomes" id="UP000615003">
    <property type="component" value="Unassembled WGS sequence"/>
</dbReference>
<evidence type="ECO:0000313" key="2">
    <source>
        <dbReference type="Proteomes" id="UP000615003"/>
    </source>
</evidence>
<comment type="caution">
    <text evidence="1">The sequence shown here is derived from an EMBL/GenBank/DDBJ whole genome shotgun (WGS) entry which is preliminary data.</text>
</comment>
<keyword evidence="2" id="KW-1185">Reference proteome</keyword>
<organism evidence="1 2">
    <name type="scientific">Pseudoalteromonas carrageenovora IAM 12662</name>
    <dbReference type="NCBI Taxonomy" id="1314868"/>
    <lineage>
        <taxon>Bacteria</taxon>
        <taxon>Pseudomonadati</taxon>
        <taxon>Pseudomonadota</taxon>
        <taxon>Gammaproteobacteria</taxon>
        <taxon>Alteromonadales</taxon>
        <taxon>Pseudoalteromonadaceae</taxon>
        <taxon>Pseudoalteromonas</taxon>
    </lineage>
</organism>